<dbReference type="Proteomes" id="UP000607653">
    <property type="component" value="Unassembled WGS sequence"/>
</dbReference>
<evidence type="ECO:0000313" key="2">
    <source>
        <dbReference type="Proteomes" id="UP000607653"/>
    </source>
</evidence>
<name>A0A822Y124_NELNU</name>
<accession>A0A822Y124</accession>
<sequence length="22" mass="2535">MLQDIPGAELFRKRFSARNTLA</sequence>
<dbReference type="EMBL" id="DUZY01000001">
    <property type="protein sequence ID" value="DAD23338.1"/>
    <property type="molecule type" value="Genomic_DNA"/>
</dbReference>
<organism evidence="1 2">
    <name type="scientific">Nelumbo nucifera</name>
    <name type="common">Sacred lotus</name>
    <dbReference type="NCBI Taxonomy" id="4432"/>
    <lineage>
        <taxon>Eukaryota</taxon>
        <taxon>Viridiplantae</taxon>
        <taxon>Streptophyta</taxon>
        <taxon>Embryophyta</taxon>
        <taxon>Tracheophyta</taxon>
        <taxon>Spermatophyta</taxon>
        <taxon>Magnoliopsida</taxon>
        <taxon>Proteales</taxon>
        <taxon>Nelumbonaceae</taxon>
        <taxon>Nelumbo</taxon>
    </lineage>
</organism>
<evidence type="ECO:0000313" key="1">
    <source>
        <dbReference type="EMBL" id="DAD23338.1"/>
    </source>
</evidence>
<comment type="caution">
    <text evidence="1">The sequence shown here is derived from an EMBL/GenBank/DDBJ whole genome shotgun (WGS) entry which is preliminary data.</text>
</comment>
<protein>
    <submittedName>
        <fullName evidence="1">Uncharacterized protein</fullName>
    </submittedName>
</protein>
<keyword evidence="2" id="KW-1185">Reference proteome</keyword>
<proteinExistence type="predicted"/>
<reference evidence="1 2" key="1">
    <citation type="journal article" date="2020" name="Mol. Biol. Evol.">
        <title>Distinct Expression and Methylation Patterns for Genes with Different Fates following a Single Whole-Genome Duplication in Flowering Plants.</title>
        <authorList>
            <person name="Shi T."/>
            <person name="Rahmani R.S."/>
            <person name="Gugger P.F."/>
            <person name="Wang M."/>
            <person name="Li H."/>
            <person name="Zhang Y."/>
            <person name="Li Z."/>
            <person name="Wang Q."/>
            <person name="Van de Peer Y."/>
            <person name="Marchal K."/>
            <person name="Chen J."/>
        </authorList>
    </citation>
    <scope>NUCLEOTIDE SEQUENCE [LARGE SCALE GENOMIC DNA]</scope>
    <source>
        <tissue evidence="1">Leaf</tissue>
    </source>
</reference>
<gene>
    <name evidence="1" type="ORF">HUJ06_024801</name>
</gene>
<dbReference type="AlphaFoldDB" id="A0A822Y124"/>